<dbReference type="PANTHER" id="PTHR21301:SF10">
    <property type="entry name" value="REVERSE TRANSCRIPTASE DOMAIN-CONTAINING PROTEIN"/>
    <property type="match status" value="1"/>
</dbReference>
<dbReference type="CDD" id="cd00304">
    <property type="entry name" value="RT_like"/>
    <property type="match status" value="1"/>
</dbReference>
<dbReference type="Proteomes" id="UP000030758">
    <property type="component" value="Unassembled WGS sequence"/>
</dbReference>
<dbReference type="Pfam" id="PF01541">
    <property type="entry name" value="GIY-YIG"/>
    <property type="match status" value="1"/>
</dbReference>
<evidence type="ECO:0000313" key="2">
    <source>
        <dbReference type="EMBL" id="KFD62760.1"/>
    </source>
</evidence>
<gene>
    <name evidence="2" type="ORF">M514_07711</name>
</gene>
<dbReference type="EMBL" id="KL367588">
    <property type="protein sequence ID" value="KFD62760.1"/>
    <property type="molecule type" value="Genomic_DNA"/>
</dbReference>
<accession>A0A085MZW4</accession>
<dbReference type="InterPro" id="IPR000305">
    <property type="entry name" value="GIY-YIG_endonuc"/>
</dbReference>
<dbReference type="Pfam" id="PF26215">
    <property type="entry name" value="HTH_animal"/>
    <property type="match status" value="1"/>
</dbReference>
<organism evidence="2">
    <name type="scientific">Trichuris suis</name>
    <name type="common">pig whipworm</name>
    <dbReference type="NCBI Taxonomy" id="68888"/>
    <lineage>
        <taxon>Eukaryota</taxon>
        <taxon>Metazoa</taxon>
        <taxon>Ecdysozoa</taxon>
        <taxon>Nematoda</taxon>
        <taxon>Enoplea</taxon>
        <taxon>Dorylaimia</taxon>
        <taxon>Trichinellida</taxon>
        <taxon>Trichuridae</taxon>
        <taxon>Trichuris</taxon>
    </lineage>
</organism>
<dbReference type="InterPro" id="IPR043502">
    <property type="entry name" value="DNA/RNA_pol_sf"/>
</dbReference>
<feature type="domain" description="Reverse transcriptase" evidence="1">
    <location>
        <begin position="1"/>
        <end position="131"/>
    </location>
</feature>
<dbReference type="InterPro" id="IPR000477">
    <property type="entry name" value="RT_dom"/>
</dbReference>
<reference evidence="2" key="1">
    <citation type="journal article" date="2014" name="Nat. Genet.">
        <title>Genome and transcriptome of the porcine whipworm Trichuris suis.</title>
        <authorList>
            <person name="Jex A.R."/>
            <person name="Nejsum P."/>
            <person name="Schwarz E.M."/>
            <person name="Hu L."/>
            <person name="Young N.D."/>
            <person name="Hall R.S."/>
            <person name="Korhonen P.K."/>
            <person name="Liao S."/>
            <person name="Thamsborg S."/>
            <person name="Xia J."/>
            <person name="Xu P."/>
            <person name="Wang S."/>
            <person name="Scheerlinck J.P."/>
            <person name="Hofmann A."/>
            <person name="Sternberg P.W."/>
            <person name="Wang J."/>
            <person name="Gasser R.B."/>
        </authorList>
    </citation>
    <scope>NUCLEOTIDE SEQUENCE [LARGE SCALE GENOMIC DNA]</scope>
    <source>
        <strain evidence="2">DCEP-RM93F</strain>
    </source>
</reference>
<dbReference type="AlphaFoldDB" id="A0A085MZW4"/>
<dbReference type="Pfam" id="PF00078">
    <property type="entry name" value="RVT_1"/>
    <property type="match status" value="1"/>
</dbReference>
<evidence type="ECO:0000259" key="1">
    <source>
        <dbReference type="PROSITE" id="PS50878"/>
    </source>
</evidence>
<dbReference type="InterPro" id="IPR058912">
    <property type="entry name" value="HTH_animal"/>
</dbReference>
<dbReference type="PANTHER" id="PTHR21301">
    <property type="entry name" value="REVERSE TRANSCRIPTASE"/>
    <property type="match status" value="1"/>
</dbReference>
<protein>
    <recommendedName>
        <fullName evidence="1">Reverse transcriptase domain-containing protein</fullName>
    </recommendedName>
</protein>
<sequence length="388" mass="45424">MQEGNYFLFNNKFYKQSNGVPMGSPLSPILAEVFMENFERKMFEKVDRQIRPRLFKRYVDDIFVIIQNGQEEKFLEFLNSIYPNQIVFTMEKETDKTLPFLDALLIRTNEGLKTRVFRKSTHTDLYLNFSSHHPRSVMRGILSGMIDRAIHLCSPEYLPAELRYIRRIFYKNKYPKQFIDQVFRRKFHGQNPHKLDTLQHPCLVVPYIVGLGEKIVALGRRLGFRVFFKSSPNLRSLLRTDKPKIPRDKKTGLVYAVECECSAIYIGETGNTLEHRFNQHKNSLTSYNNAKTILNQDGAPSGKRGRRILNPRATMERAVQASAVVEHASQCNRPFHPKVLCYENNLHLRRIKEAMYIKHNRTYNRDQGVDISDLWSNIIIRSKCCSIR</sequence>
<proteinExistence type="predicted"/>
<dbReference type="SUPFAM" id="SSF56672">
    <property type="entry name" value="DNA/RNA polymerases"/>
    <property type="match status" value="1"/>
</dbReference>
<dbReference type="PROSITE" id="PS50878">
    <property type="entry name" value="RT_POL"/>
    <property type="match status" value="1"/>
</dbReference>
<name>A0A085MZW4_9BILA</name>